<dbReference type="CDD" id="cd04333">
    <property type="entry name" value="ProX_deacylase"/>
    <property type="match status" value="1"/>
</dbReference>
<dbReference type="Proteomes" id="UP000243847">
    <property type="component" value="Chromosome sequence1"/>
</dbReference>
<dbReference type="InterPro" id="IPR036754">
    <property type="entry name" value="YbaK/aa-tRNA-synt-asso_dom_sf"/>
</dbReference>
<dbReference type="AlphaFoldDB" id="A0A173LY64"/>
<dbReference type="SUPFAM" id="SSF55826">
    <property type="entry name" value="YbaK/ProRS associated domain"/>
    <property type="match status" value="1"/>
</dbReference>
<dbReference type="RefSeq" id="WP_096382640.1">
    <property type="nucleotide sequence ID" value="NZ_AP017457.1"/>
</dbReference>
<dbReference type="GO" id="GO:0002161">
    <property type="term" value="F:aminoacyl-tRNA deacylase activity"/>
    <property type="evidence" value="ECO:0007669"/>
    <property type="project" value="InterPro"/>
</dbReference>
<organism evidence="1 2">
    <name type="scientific">Aurantimicrobium minutum</name>
    <dbReference type="NCBI Taxonomy" id="708131"/>
    <lineage>
        <taxon>Bacteria</taxon>
        <taxon>Bacillati</taxon>
        <taxon>Actinomycetota</taxon>
        <taxon>Actinomycetes</taxon>
        <taxon>Micrococcales</taxon>
        <taxon>Microbacteriaceae</taxon>
        <taxon>Aurantimicrobium</taxon>
    </lineage>
</organism>
<keyword evidence="1" id="KW-0436">Ligase</keyword>
<dbReference type="KEGG" id="amin:AUMI_112570"/>
<dbReference type="PANTHER" id="PTHR30411:SF1">
    <property type="entry name" value="CYTOPLASMIC PROTEIN"/>
    <property type="match status" value="1"/>
</dbReference>
<evidence type="ECO:0000313" key="1">
    <source>
        <dbReference type="EMBL" id="BAU99799.1"/>
    </source>
</evidence>
<sequence>MADIQHPESVERFRAALKEHGAEGDVVRLDDNAHTAQAAAEGLGITRGQIANSLVFLADGEPVLVMSSGGHRVDTDKVSAAFGGKKITKANADDVRAATGYVIGGVSPVGLATELPTLVDNDLAQYDTIWSAGGHPAYVYQTTFSELVRMTGGTPADIGE</sequence>
<dbReference type="OrthoDB" id="8536235at2"/>
<dbReference type="EMBL" id="AP017457">
    <property type="protein sequence ID" value="BAU99799.1"/>
    <property type="molecule type" value="Genomic_DNA"/>
</dbReference>
<name>A0A173LY64_9MICO</name>
<dbReference type="GeneID" id="80452445"/>
<accession>A0A173LY64</accession>
<keyword evidence="1" id="KW-0030">Aminoacyl-tRNA synthetase</keyword>
<dbReference type="GO" id="GO:0004812">
    <property type="term" value="F:aminoacyl-tRNA ligase activity"/>
    <property type="evidence" value="ECO:0007669"/>
    <property type="project" value="UniProtKB-KW"/>
</dbReference>
<dbReference type="InterPro" id="IPR007214">
    <property type="entry name" value="YbaK/aa-tRNA-synth-assoc-dom"/>
</dbReference>
<dbReference type="Pfam" id="PF04073">
    <property type="entry name" value="tRNA_edit"/>
    <property type="match status" value="1"/>
</dbReference>
<dbReference type="PANTHER" id="PTHR30411">
    <property type="entry name" value="CYTOPLASMIC PROTEIN"/>
    <property type="match status" value="1"/>
</dbReference>
<reference evidence="1 2" key="1">
    <citation type="journal article" date="2016" name="Genome Announc.">
        <title>Complete Genome Sequence of Aurantimicrobium minutum Type Strain KNCT, a Planktonic Ultramicrobacterium Isolated from River Water.</title>
        <authorList>
            <person name="Nakai R."/>
            <person name="Fujisawa T."/>
            <person name="Nakamura Y."/>
            <person name="Nishide H."/>
            <person name="Uchiyama I."/>
            <person name="Baba T."/>
            <person name="Toyoda A."/>
            <person name="Fujiyama A."/>
            <person name="Naganuma T."/>
            <person name="Niki H."/>
        </authorList>
    </citation>
    <scope>NUCLEOTIDE SEQUENCE [LARGE SCALE GENOMIC DNA]</scope>
    <source>
        <strain evidence="1 2">KNC</strain>
    </source>
</reference>
<gene>
    <name evidence="1" type="ORF">AUMI_112570</name>
</gene>
<proteinExistence type="predicted"/>
<dbReference type="Gene3D" id="3.90.960.10">
    <property type="entry name" value="YbaK/aminoacyl-tRNA synthetase-associated domain"/>
    <property type="match status" value="1"/>
</dbReference>
<protein>
    <submittedName>
        <fullName evidence="1">Prolyl-tRNA synthetase</fullName>
    </submittedName>
</protein>
<evidence type="ECO:0000313" key="2">
    <source>
        <dbReference type="Proteomes" id="UP000243847"/>
    </source>
</evidence>